<feature type="domain" description="O-antigen ligase-related" evidence="5">
    <location>
        <begin position="187"/>
        <end position="319"/>
    </location>
</feature>
<comment type="subcellular location">
    <subcellularLocation>
        <location evidence="1">Membrane</location>
        <topology evidence="1">Multi-pass membrane protein</topology>
    </subcellularLocation>
</comment>
<dbReference type="Pfam" id="PF04932">
    <property type="entry name" value="Wzy_C"/>
    <property type="match status" value="1"/>
</dbReference>
<organism evidence="6">
    <name type="scientific">Proteus mirabilis</name>
    <dbReference type="NCBI Taxonomy" id="584"/>
    <lineage>
        <taxon>Bacteria</taxon>
        <taxon>Pseudomonadati</taxon>
        <taxon>Pseudomonadota</taxon>
        <taxon>Gammaproteobacteria</taxon>
        <taxon>Enterobacterales</taxon>
        <taxon>Morganellaceae</taxon>
        <taxon>Proteus</taxon>
    </lineage>
</organism>
<dbReference type="InterPro" id="IPR007016">
    <property type="entry name" value="O-antigen_ligase-rel_domated"/>
</dbReference>
<evidence type="ECO:0000256" key="1">
    <source>
        <dbReference type="ARBA" id="ARBA00004141"/>
    </source>
</evidence>
<keyword evidence="2" id="KW-0812">Transmembrane</keyword>
<dbReference type="GO" id="GO:0016020">
    <property type="term" value="C:membrane"/>
    <property type="evidence" value="ECO:0007669"/>
    <property type="project" value="UniProtKB-SubCell"/>
</dbReference>
<dbReference type="EMBL" id="KY710691">
    <property type="protein sequence ID" value="AXY99417.1"/>
    <property type="molecule type" value="Genomic_DNA"/>
</dbReference>
<proteinExistence type="predicted"/>
<keyword evidence="3" id="KW-1133">Transmembrane helix</keyword>
<accession>A0A385JM52</accession>
<dbReference type="AlphaFoldDB" id="A0A385JM52"/>
<evidence type="ECO:0000259" key="5">
    <source>
        <dbReference type="Pfam" id="PF04932"/>
    </source>
</evidence>
<evidence type="ECO:0000313" key="6">
    <source>
        <dbReference type="EMBL" id="AXY99417.1"/>
    </source>
</evidence>
<evidence type="ECO:0000256" key="3">
    <source>
        <dbReference type="ARBA" id="ARBA00022989"/>
    </source>
</evidence>
<evidence type="ECO:0000256" key="4">
    <source>
        <dbReference type="ARBA" id="ARBA00023136"/>
    </source>
</evidence>
<sequence length="391" mass="45567">MKNLKSYNIPVSTTLTSTISSICAFLYLTNPSLKFIYKNSLINIIPFFFFILVIILSNNYIFKKKLLSPFLLISLFFSITISSFFFNISGIEFKEIFRIISLYFAFIAGLILFNQINTRLLIIFLICWCISLALSSNMNIINYHDGKDFNHLNFTLPLAMLVSWLIFYINLKNKINFIFTLLLLIPIIYLSINIIFAGSRAAIVVPLFIATIYSLLLFNHINKKRMISFMILFSITIIISLPIIINKLSSYFLYKLSTMSSNIEDDSRYQLYKKLYYVLQDFPQGIGYHNYSLYIMEPYPHNFFLEIALNSGILSSLLLLLFIVYYLLKSIKLNRTRKLDIKNLIPLIFFSYFLLSWQLSNDFGSSAPLFFSLGLLVSSTYQNNEEFNNYE</sequence>
<dbReference type="RefSeq" id="WP_113707130.1">
    <property type="nucleotide sequence ID" value="NZ_CP055095.1"/>
</dbReference>
<dbReference type="PANTHER" id="PTHR37422:SF17">
    <property type="entry name" value="O-ANTIGEN LIGASE"/>
    <property type="match status" value="1"/>
</dbReference>
<dbReference type="InterPro" id="IPR051533">
    <property type="entry name" value="WaaL-like"/>
</dbReference>
<dbReference type="PANTHER" id="PTHR37422">
    <property type="entry name" value="TEICHURONIC ACID BIOSYNTHESIS PROTEIN TUAE"/>
    <property type="match status" value="1"/>
</dbReference>
<evidence type="ECO:0000256" key="2">
    <source>
        <dbReference type="ARBA" id="ARBA00022692"/>
    </source>
</evidence>
<keyword evidence="4" id="KW-0472">Membrane</keyword>
<reference evidence="6" key="1">
    <citation type="journal article" date="2017" name="PLoS ONE">
        <title>Genetic diversity of the O antigens of Proteus species and the development of a suspension array for molecular serotyping.</title>
        <authorList>
            <person name="Yu X."/>
            <person name="Torzewska A."/>
            <person name="Zhang X."/>
            <person name="Yin Z."/>
            <person name="Drzewiecka D."/>
            <person name="Cao H."/>
            <person name="Liu B."/>
            <person name="Knirel Y.A."/>
            <person name="Rozalski A."/>
            <person name="Wang L."/>
        </authorList>
    </citation>
    <scope>NUCLEOTIDE SEQUENCE</scope>
    <source>
        <strain evidence="6">PrK 24/57</strain>
    </source>
</reference>
<protein>
    <submittedName>
        <fullName evidence="6">Wzy</fullName>
    </submittedName>
</protein>
<name>A0A385JM52_PROMI</name>